<dbReference type="EMBL" id="JYDS01000141">
    <property type="protein sequence ID" value="KRZ23597.1"/>
    <property type="molecule type" value="Genomic_DNA"/>
</dbReference>
<dbReference type="EMBL" id="JYDR01000060">
    <property type="protein sequence ID" value="KRY71292.1"/>
    <property type="molecule type" value="Genomic_DNA"/>
</dbReference>
<organism evidence="1 4">
    <name type="scientific">Trichinella pseudospiralis</name>
    <name type="common">Parasitic roundworm</name>
    <dbReference type="NCBI Taxonomy" id="6337"/>
    <lineage>
        <taxon>Eukaryota</taxon>
        <taxon>Metazoa</taxon>
        <taxon>Ecdysozoa</taxon>
        <taxon>Nematoda</taxon>
        <taxon>Enoplea</taxon>
        <taxon>Dorylaimia</taxon>
        <taxon>Trichinellida</taxon>
        <taxon>Trichinellidae</taxon>
        <taxon>Trichinella</taxon>
    </lineage>
</organism>
<dbReference type="EMBL" id="JYDV01000062">
    <property type="protein sequence ID" value="KRZ37166.1"/>
    <property type="molecule type" value="Genomic_DNA"/>
</dbReference>
<evidence type="ECO:0000313" key="4">
    <source>
        <dbReference type="Proteomes" id="UP000054632"/>
    </source>
</evidence>
<name>A0A0V1ECD1_TRIPS</name>
<dbReference type="Proteomes" id="UP000054826">
    <property type="component" value="Unassembled WGS sequence"/>
</dbReference>
<evidence type="ECO:0000313" key="1">
    <source>
        <dbReference type="EMBL" id="KRY71292.1"/>
    </source>
</evidence>
<dbReference type="Proteomes" id="UP000054632">
    <property type="component" value="Unassembled WGS sequence"/>
</dbReference>
<accession>A0A0V1ECD1</accession>
<sequence>MKLFFLICACSCGEEEREEKNRRRRKKKEITLSMRPIDWKGICGQAALNRTRPWQFDDCLCHHHWTCKERRWRRIAADTRMESYPFKSHNQPPPLTLHSVIACRHQW</sequence>
<keyword evidence="5" id="KW-1185">Reference proteome</keyword>
<dbReference type="Proteomes" id="UP000054805">
    <property type="component" value="Unassembled WGS sequence"/>
</dbReference>
<evidence type="ECO:0000313" key="5">
    <source>
        <dbReference type="Proteomes" id="UP000054805"/>
    </source>
</evidence>
<reference evidence="4 5" key="1">
    <citation type="submission" date="2015-01" db="EMBL/GenBank/DDBJ databases">
        <title>Evolution of Trichinella species and genotypes.</title>
        <authorList>
            <person name="Korhonen P.K."/>
            <person name="Edoardo P."/>
            <person name="Giuseppe L.R."/>
            <person name="Gasser R.B."/>
        </authorList>
    </citation>
    <scope>NUCLEOTIDE SEQUENCE [LARGE SCALE GENOMIC DNA]</scope>
    <source>
        <strain evidence="1">ISS13</strain>
        <strain evidence="3">ISS176</strain>
        <strain evidence="2">ISS588</strain>
    </source>
</reference>
<dbReference type="AlphaFoldDB" id="A0A0V1ECD1"/>
<proteinExistence type="predicted"/>
<evidence type="ECO:0000313" key="2">
    <source>
        <dbReference type="EMBL" id="KRZ23597.1"/>
    </source>
</evidence>
<evidence type="ECO:0000313" key="3">
    <source>
        <dbReference type="EMBL" id="KRZ37166.1"/>
    </source>
</evidence>
<comment type="caution">
    <text evidence="1">The sequence shown here is derived from an EMBL/GenBank/DDBJ whole genome shotgun (WGS) entry which is preliminary data.</text>
</comment>
<protein>
    <submittedName>
        <fullName evidence="1">Uncharacterized protein</fullName>
    </submittedName>
</protein>
<gene>
    <name evidence="1" type="ORF">T4A_3938</name>
    <name evidence="2" type="ORF">T4B_13301</name>
    <name evidence="3" type="ORF">T4C_2739</name>
</gene>